<name>A0A928VJ59_9CYAN</name>
<comment type="caution">
    <text evidence="3">The sequence shown here is derived from an EMBL/GenBank/DDBJ whole genome shotgun (WGS) entry which is preliminary data.</text>
</comment>
<dbReference type="EMBL" id="JADEXQ010000018">
    <property type="protein sequence ID" value="MBE9029593.1"/>
    <property type="molecule type" value="Genomic_DNA"/>
</dbReference>
<sequence>MRYSTLVRNTTLAFALVCSCLTATAASPPSPIAQFQDQLRWQPPPPPPTLGEPGGRGQGGGQRGDCKKYRFVTPLVARSKAGIRWGQTIAKQPNLWVYGPSGFMQDLPVEIRVINQQGETIAKRRTRTQATPAGIISVPFPELPLGEVHWWELAVYCDAEFPDVPVIQRGLIQRIAPSSAMTQTLATIPDPITKANFYAAKGLWFDALETIGNGNIAALTRSELLADLFKQSDLSGFVTAPLRN</sequence>
<protein>
    <submittedName>
        <fullName evidence="3">DUF928 domain-containing protein</fullName>
    </submittedName>
</protein>
<feature type="chain" id="PRO_5037785714" evidence="2">
    <location>
        <begin position="26"/>
        <end position="244"/>
    </location>
</feature>
<feature type="region of interest" description="Disordered" evidence="1">
    <location>
        <begin position="37"/>
        <end position="65"/>
    </location>
</feature>
<evidence type="ECO:0000313" key="3">
    <source>
        <dbReference type="EMBL" id="MBE9029593.1"/>
    </source>
</evidence>
<evidence type="ECO:0000313" key="4">
    <source>
        <dbReference type="Proteomes" id="UP000625316"/>
    </source>
</evidence>
<keyword evidence="4" id="KW-1185">Reference proteome</keyword>
<gene>
    <name evidence="3" type="ORF">IQ266_07605</name>
</gene>
<feature type="signal peptide" evidence="2">
    <location>
        <begin position="1"/>
        <end position="25"/>
    </location>
</feature>
<feature type="compositionally biased region" description="Gly residues" evidence="1">
    <location>
        <begin position="52"/>
        <end position="63"/>
    </location>
</feature>
<dbReference type="Proteomes" id="UP000625316">
    <property type="component" value="Unassembled WGS sequence"/>
</dbReference>
<keyword evidence="2" id="KW-0732">Signal</keyword>
<dbReference type="Pfam" id="PF06051">
    <property type="entry name" value="DUF928"/>
    <property type="match status" value="1"/>
</dbReference>
<reference evidence="3" key="1">
    <citation type="submission" date="2020-10" db="EMBL/GenBank/DDBJ databases">
        <authorList>
            <person name="Castelo-Branco R."/>
            <person name="Eusebio N."/>
            <person name="Adriana R."/>
            <person name="Vieira A."/>
            <person name="Brugerolle De Fraissinette N."/>
            <person name="Rezende De Castro R."/>
            <person name="Schneider M.P."/>
            <person name="Vasconcelos V."/>
            <person name="Leao P.N."/>
        </authorList>
    </citation>
    <scope>NUCLEOTIDE SEQUENCE</scope>
    <source>
        <strain evidence="3">LEGE 11480</strain>
    </source>
</reference>
<proteinExistence type="predicted"/>
<dbReference type="InterPro" id="IPR010328">
    <property type="entry name" value="DUF928"/>
</dbReference>
<dbReference type="RefSeq" id="WP_264324409.1">
    <property type="nucleotide sequence ID" value="NZ_JADEXQ010000018.1"/>
</dbReference>
<evidence type="ECO:0000256" key="1">
    <source>
        <dbReference type="SAM" id="MobiDB-lite"/>
    </source>
</evidence>
<organism evidence="3 4">
    <name type="scientific">Romeriopsis navalis LEGE 11480</name>
    <dbReference type="NCBI Taxonomy" id="2777977"/>
    <lineage>
        <taxon>Bacteria</taxon>
        <taxon>Bacillati</taxon>
        <taxon>Cyanobacteriota</taxon>
        <taxon>Cyanophyceae</taxon>
        <taxon>Leptolyngbyales</taxon>
        <taxon>Leptolyngbyaceae</taxon>
        <taxon>Romeriopsis</taxon>
        <taxon>Romeriopsis navalis</taxon>
    </lineage>
</organism>
<evidence type="ECO:0000256" key="2">
    <source>
        <dbReference type="SAM" id="SignalP"/>
    </source>
</evidence>
<dbReference type="PROSITE" id="PS51257">
    <property type="entry name" value="PROKAR_LIPOPROTEIN"/>
    <property type="match status" value="1"/>
</dbReference>
<dbReference type="AlphaFoldDB" id="A0A928VJ59"/>
<accession>A0A928VJ59</accession>